<dbReference type="EMBL" id="BQNB010009261">
    <property type="protein sequence ID" value="GJS61032.1"/>
    <property type="molecule type" value="Genomic_DNA"/>
</dbReference>
<organism evidence="1 2">
    <name type="scientific">Tanacetum coccineum</name>
    <dbReference type="NCBI Taxonomy" id="301880"/>
    <lineage>
        <taxon>Eukaryota</taxon>
        <taxon>Viridiplantae</taxon>
        <taxon>Streptophyta</taxon>
        <taxon>Embryophyta</taxon>
        <taxon>Tracheophyta</taxon>
        <taxon>Spermatophyta</taxon>
        <taxon>Magnoliopsida</taxon>
        <taxon>eudicotyledons</taxon>
        <taxon>Gunneridae</taxon>
        <taxon>Pentapetalae</taxon>
        <taxon>asterids</taxon>
        <taxon>campanulids</taxon>
        <taxon>Asterales</taxon>
        <taxon>Asteraceae</taxon>
        <taxon>Asteroideae</taxon>
        <taxon>Anthemideae</taxon>
        <taxon>Anthemidinae</taxon>
        <taxon>Tanacetum</taxon>
    </lineage>
</organism>
<dbReference type="Proteomes" id="UP001151760">
    <property type="component" value="Unassembled WGS sequence"/>
</dbReference>
<comment type="caution">
    <text evidence="1">The sequence shown here is derived from an EMBL/GenBank/DDBJ whole genome shotgun (WGS) entry which is preliminary data.</text>
</comment>
<gene>
    <name evidence="1" type="ORF">Tco_0655816</name>
</gene>
<proteinExistence type="predicted"/>
<keyword evidence="2" id="KW-1185">Reference proteome</keyword>
<reference evidence="1" key="2">
    <citation type="submission" date="2022-01" db="EMBL/GenBank/DDBJ databases">
        <authorList>
            <person name="Yamashiro T."/>
            <person name="Shiraishi A."/>
            <person name="Satake H."/>
            <person name="Nakayama K."/>
        </authorList>
    </citation>
    <scope>NUCLEOTIDE SEQUENCE</scope>
</reference>
<sequence length="95" mass="10479">MTVSEVINQAVMADALSQQAASMTYFDLLGDTFPMSYAKTQVSILKGVRTRCRSVLQRAYHIINGKLAEDKKCDIYTFVAEIRSAQAAFGTMGAY</sequence>
<protein>
    <submittedName>
        <fullName evidence="1">Uncharacterized protein</fullName>
    </submittedName>
</protein>
<accession>A0ABQ4X892</accession>
<evidence type="ECO:0000313" key="2">
    <source>
        <dbReference type="Proteomes" id="UP001151760"/>
    </source>
</evidence>
<evidence type="ECO:0000313" key="1">
    <source>
        <dbReference type="EMBL" id="GJS61032.1"/>
    </source>
</evidence>
<name>A0ABQ4X892_9ASTR</name>
<reference evidence="1" key="1">
    <citation type="journal article" date="2022" name="Int. J. Mol. Sci.">
        <title>Draft Genome of Tanacetum Coccineum: Genomic Comparison of Closely Related Tanacetum-Family Plants.</title>
        <authorList>
            <person name="Yamashiro T."/>
            <person name="Shiraishi A."/>
            <person name="Nakayama K."/>
            <person name="Satake H."/>
        </authorList>
    </citation>
    <scope>NUCLEOTIDE SEQUENCE</scope>
</reference>